<protein>
    <submittedName>
        <fullName evidence="3">Uncharacterized protein</fullName>
    </submittedName>
</protein>
<keyword evidence="4" id="KW-1185">Reference proteome</keyword>
<dbReference type="PANTHER" id="PTHR43180">
    <property type="entry name" value="3-OXOACYL-(ACYL-CARRIER-PROTEIN) REDUCTASE (AFU_ORTHOLOGUE AFUA_6G11210)"/>
    <property type="match status" value="1"/>
</dbReference>
<comment type="caution">
    <text evidence="3">The sequence shown here is derived from an EMBL/GenBank/DDBJ whole genome shotgun (WGS) entry which is preliminary data.</text>
</comment>
<dbReference type="EMBL" id="PYDT01000001">
    <property type="protein sequence ID" value="THU72881.1"/>
    <property type="molecule type" value="Genomic_DNA"/>
</dbReference>
<dbReference type="InterPro" id="IPR020904">
    <property type="entry name" value="Sc_DH/Rdtase_CS"/>
</dbReference>
<dbReference type="GO" id="GO:0016491">
    <property type="term" value="F:oxidoreductase activity"/>
    <property type="evidence" value="ECO:0007669"/>
    <property type="project" value="UniProtKB-KW"/>
</dbReference>
<evidence type="ECO:0000256" key="2">
    <source>
        <dbReference type="ARBA" id="ARBA00023002"/>
    </source>
</evidence>
<dbReference type="AlphaFoldDB" id="A0A4S8KCL9"/>
<keyword evidence="2" id="KW-0560">Oxidoreductase</keyword>
<dbReference type="PRINTS" id="PR00080">
    <property type="entry name" value="SDRFAMILY"/>
</dbReference>
<dbReference type="PROSITE" id="PS00061">
    <property type="entry name" value="ADH_SHORT"/>
    <property type="match status" value="1"/>
</dbReference>
<dbReference type="Pfam" id="PF13561">
    <property type="entry name" value="adh_short_C2"/>
    <property type="match status" value="2"/>
</dbReference>
<dbReference type="Proteomes" id="UP000317650">
    <property type="component" value="Chromosome 4"/>
</dbReference>
<dbReference type="InterPro" id="IPR002347">
    <property type="entry name" value="SDR_fam"/>
</dbReference>
<comment type="similarity">
    <text evidence="1">Belongs to the short-chain dehydrogenases/reductases (SDR) family.</text>
</comment>
<evidence type="ECO:0000313" key="3">
    <source>
        <dbReference type="EMBL" id="THU72881.1"/>
    </source>
</evidence>
<dbReference type="Gene3D" id="3.40.50.720">
    <property type="entry name" value="NAD(P)-binding Rossmann-like Domain"/>
    <property type="match status" value="2"/>
</dbReference>
<dbReference type="PRINTS" id="PR00081">
    <property type="entry name" value="GDHRDH"/>
</dbReference>
<dbReference type="SUPFAM" id="SSF51735">
    <property type="entry name" value="NAD(P)-binding Rossmann-fold domains"/>
    <property type="match status" value="2"/>
</dbReference>
<dbReference type="STRING" id="52838.A0A4S8KCL9"/>
<evidence type="ECO:0000256" key="1">
    <source>
        <dbReference type="ARBA" id="ARBA00006484"/>
    </source>
</evidence>
<evidence type="ECO:0000313" key="4">
    <source>
        <dbReference type="Proteomes" id="UP000317650"/>
    </source>
</evidence>
<organism evidence="3 4">
    <name type="scientific">Musa balbisiana</name>
    <name type="common">Banana</name>
    <dbReference type="NCBI Taxonomy" id="52838"/>
    <lineage>
        <taxon>Eukaryota</taxon>
        <taxon>Viridiplantae</taxon>
        <taxon>Streptophyta</taxon>
        <taxon>Embryophyta</taxon>
        <taxon>Tracheophyta</taxon>
        <taxon>Spermatophyta</taxon>
        <taxon>Magnoliopsida</taxon>
        <taxon>Liliopsida</taxon>
        <taxon>Zingiberales</taxon>
        <taxon>Musaceae</taxon>
        <taxon>Musa</taxon>
    </lineage>
</organism>
<dbReference type="InterPro" id="IPR036291">
    <property type="entry name" value="NAD(P)-bd_dom_sf"/>
</dbReference>
<name>A0A4S8KCL9_MUSBA</name>
<dbReference type="PANTHER" id="PTHR43180:SF30">
    <property type="entry name" value="MOMILACTONE A SYNTHASE"/>
    <property type="match status" value="1"/>
</dbReference>
<sequence length="327" mass="34719">MRCAAAELGPFRVRANCVSPHAVATPMARKALGFTFDEELERMVQATANLKGTRLKAQDLAEAVLYLGSDESRLEGKAALITRGASSIDECTAKLFAQHGMRVVVVDIQDDKGHSLCVDLGPAVTSYVHCDVTNEADIKHAVDTAVSLHGKLDIMFNNAGVVDDLSSGILNCEKSAFEKVVAVNVLGAFLGTKHVAHVMVPTRAGSIVTTASTASMMGGLTSPAYTCSKHAVVGLMRCAAAELGPFRVRANCVSPHAVATPMARKALGFTFDEELERMVQATANLKGTRLKAQDLAEAVLYLGSDESRYVSGHNLLVDGGFTVTKRL</sequence>
<proteinExistence type="inferred from homology"/>
<gene>
    <name evidence="3" type="ORF">C4D60_Mb04t16900</name>
</gene>
<dbReference type="FunFam" id="3.40.50.720:FF:000084">
    <property type="entry name" value="Short-chain dehydrogenase reductase"/>
    <property type="match status" value="1"/>
</dbReference>
<accession>A0A4S8KCL9</accession>
<reference evidence="3 4" key="1">
    <citation type="journal article" date="2019" name="Nat. Plants">
        <title>Genome sequencing of Musa balbisiana reveals subgenome evolution and function divergence in polyploid bananas.</title>
        <authorList>
            <person name="Yao X."/>
        </authorList>
    </citation>
    <scope>NUCLEOTIDE SEQUENCE [LARGE SCALE GENOMIC DNA]</scope>
    <source>
        <strain evidence="4">cv. DH-PKW</strain>
        <tissue evidence="3">Leaves</tissue>
    </source>
</reference>